<keyword evidence="10" id="KW-1133">Transmembrane helix</keyword>
<keyword evidence="13" id="KW-1185">Reference proteome</keyword>
<dbReference type="GO" id="GO:0004674">
    <property type="term" value="F:protein serine/threonine kinase activity"/>
    <property type="evidence" value="ECO:0007669"/>
    <property type="project" value="UniProtKB-KW"/>
</dbReference>
<dbReference type="SMART" id="SM00220">
    <property type="entry name" value="S_TKc"/>
    <property type="match status" value="1"/>
</dbReference>
<dbReference type="InterPro" id="IPR000719">
    <property type="entry name" value="Prot_kinase_dom"/>
</dbReference>
<keyword evidence="10" id="KW-0812">Transmembrane</keyword>
<evidence type="ECO:0000256" key="10">
    <source>
        <dbReference type="SAM" id="Phobius"/>
    </source>
</evidence>
<comment type="similarity">
    <text evidence="1">Belongs to the protein kinase superfamily. CAMK Ser/Thr protein kinase family. NIM1 subfamily.</text>
</comment>
<dbReference type="OrthoDB" id="193931at2759"/>
<dbReference type="GO" id="GO:0043066">
    <property type="term" value="P:negative regulation of apoptotic process"/>
    <property type="evidence" value="ECO:0007669"/>
    <property type="project" value="InterPro"/>
</dbReference>
<evidence type="ECO:0000313" key="12">
    <source>
        <dbReference type="EMBL" id="RKO85448.1"/>
    </source>
</evidence>
<dbReference type="PROSITE" id="PS00108">
    <property type="entry name" value="PROTEIN_KINASE_ST"/>
    <property type="match status" value="1"/>
</dbReference>
<evidence type="ECO:0000256" key="1">
    <source>
        <dbReference type="ARBA" id="ARBA00010791"/>
    </source>
</evidence>
<evidence type="ECO:0000256" key="4">
    <source>
        <dbReference type="ARBA" id="ARBA00022741"/>
    </source>
</evidence>
<protein>
    <submittedName>
        <fullName evidence="12">Kinase-like domain-containing protein</fullName>
    </submittedName>
</protein>
<evidence type="ECO:0000256" key="8">
    <source>
        <dbReference type="PIRSR" id="PIRSR037993-1"/>
    </source>
</evidence>
<gene>
    <name evidence="12" type="ORF">BDK51DRAFT_12837</name>
</gene>
<dbReference type="GO" id="GO:0005524">
    <property type="term" value="F:ATP binding"/>
    <property type="evidence" value="ECO:0007669"/>
    <property type="project" value="UniProtKB-KW"/>
</dbReference>
<proteinExistence type="inferred from homology"/>
<dbReference type="EMBL" id="KZ999068">
    <property type="protein sequence ID" value="RKO85448.1"/>
    <property type="molecule type" value="Genomic_DNA"/>
</dbReference>
<feature type="domain" description="Protein kinase" evidence="11">
    <location>
        <begin position="1"/>
        <end position="229"/>
    </location>
</feature>
<feature type="binding site" evidence="9">
    <location>
        <position position="5"/>
    </location>
    <ligand>
        <name>ATP</name>
        <dbReference type="ChEBI" id="CHEBI:30616"/>
    </ligand>
</feature>
<dbReference type="FunFam" id="1.10.510.10:FF:000002">
    <property type="entry name" value="Non-specific serine/threonine protein kinase"/>
    <property type="match status" value="1"/>
</dbReference>
<keyword evidence="3" id="KW-0808">Transferase</keyword>
<feature type="binding site" evidence="9">
    <location>
        <position position="55"/>
    </location>
    <ligand>
        <name>ATP</name>
        <dbReference type="ChEBI" id="CHEBI:30616"/>
    </ligand>
</feature>
<organism evidence="12 13">
    <name type="scientific">Blyttiomyces helicus</name>
    <dbReference type="NCBI Taxonomy" id="388810"/>
    <lineage>
        <taxon>Eukaryota</taxon>
        <taxon>Fungi</taxon>
        <taxon>Fungi incertae sedis</taxon>
        <taxon>Chytridiomycota</taxon>
        <taxon>Chytridiomycota incertae sedis</taxon>
        <taxon>Chytridiomycetes</taxon>
        <taxon>Chytridiomycetes incertae sedis</taxon>
        <taxon>Blyttiomyces</taxon>
    </lineage>
</organism>
<dbReference type="Gene3D" id="1.10.510.10">
    <property type="entry name" value="Transferase(Phosphotransferase) domain 1"/>
    <property type="match status" value="1"/>
</dbReference>
<evidence type="ECO:0000256" key="5">
    <source>
        <dbReference type="ARBA" id="ARBA00022777"/>
    </source>
</evidence>
<feature type="non-terminal residue" evidence="12">
    <location>
        <position position="230"/>
    </location>
</feature>
<evidence type="ECO:0000256" key="7">
    <source>
        <dbReference type="ARBA" id="ARBA00038181"/>
    </source>
</evidence>
<keyword evidence="5 12" id="KW-0418">Kinase</keyword>
<dbReference type="PIRSF" id="PIRSF037993">
    <property type="entry name" value="STPK_Pim-1"/>
    <property type="match status" value="1"/>
</dbReference>
<evidence type="ECO:0000259" key="11">
    <source>
        <dbReference type="PROSITE" id="PS50011"/>
    </source>
</evidence>
<feature type="transmembrane region" description="Helical" evidence="10">
    <location>
        <begin position="158"/>
        <end position="175"/>
    </location>
</feature>
<evidence type="ECO:0000256" key="2">
    <source>
        <dbReference type="ARBA" id="ARBA00022527"/>
    </source>
</evidence>
<keyword evidence="6 9" id="KW-0067">ATP-binding</keyword>
<evidence type="ECO:0000313" key="13">
    <source>
        <dbReference type="Proteomes" id="UP000269721"/>
    </source>
</evidence>
<dbReference type="PANTHER" id="PTHR24346">
    <property type="entry name" value="MAP/MICROTUBULE AFFINITY-REGULATING KINASE"/>
    <property type="match status" value="1"/>
</dbReference>
<dbReference type="PROSITE" id="PS50011">
    <property type="entry name" value="PROTEIN_KINASE_DOM"/>
    <property type="match status" value="1"/>
</dbReference>
<evidence type="ECO:0000256" key="3">
    <source>
        <dbReference type="ARBA" id="ARBA00022679"/>
    </source>
</evidence>
<dbReference type="InterPro" id="IPR008271">
    <property type="entry name" value="Ser/Thr_kinase_AS"/>
</dbReference>
<dbReference type="PANTHER" id="PTHR24346:SF82">
    <property type="entry name" value="KP78A-RELATED"/>
    <property type="match status" value="1"/>
</dbReference>
<reference evidence="13" key="1">
    <citation type="journal article" date="2018" name="Nat. Microbiol.">
        <title>Leveraging single-cell genomics to expand the fungal tree of life.</title>
        <authorList>
            <person name="Ahrendt S.R."/>
            <person name="Quandt C.A."/>
            <person name="Ciobanu D."/>
            <person name="Clum A."/>
            <person name="Salamov A."/>
            <person name="Andreopoulos B."/>
            <person name="Cheng J.F."/>
            <person name="Woyke T."/>
            <person name="Pelin A."/>
            <person name="Henrissat B."/>
            <person name="Reynolds N.K."/>
            <person name="Benny G.L."/>
            <person name="Smith M.E."/>
            <person name="James T.Y."/>
            <person name="Grigoriev I.V."/>
        </authorList>
    </citation>
    <scope>NUCLEOTIDE SEQUENCE [LARGE SCALE GENOMIC DNA]</scope>
</reference>
<feature type="active site" description="Proton acceptor" evidence="8">
    <location>
        <position position="100"/>
    </location>
</feature>
<keyword evidence="10" id="KW-0472">Membrane</keyword>
<keyword evidence="2" id="KW-0723">Serine/threonine-protein kinase</keyword>
<accession>A0A4P9W3S1</accession>
<comment type="similarity">
    <text evidence="7">Belongs to the protein kinase superfamily. CAMK Ser/Thr protein kinase family. Smok subfamily.</text>
</comment>
<dbReference type="GO" id="GO:0035556">
    <property type="term" value="P:intracellular signal transduction"/>
    <property type="evidence" value="ECO:0007669"/>
    <property type="project" value="TreeGrafter"/>
</dbReference>
<dbReference type="Pfam" id="PF00069">
    <property type="entry name" value="Pkinase"/>
    <property type="match status" value="1"/>
</dbReference>
<sequence length="230" mass="25832">KVAIKILEKSAIRKTSGTAERVLREILVLAHLSHPNISRLLQVVDGASAIFLILEYEAGGELFDYIIKEKKVGEDIARRFFRQMVAAVQYCHSRGVVHRDLKPENLLMDDQGNIKIIDYGFANVMREGSLLDTFCGSAAYAAPEMISGKKYAGGEVDIWSLGIILFVLVAGHLPFDDRNMSRMFAAIMMGKFKFPDEMSTECKDLISQILKVNPKERATLVAIRDHPWMN</sequence>
<dbReference type="AlphaFoldDB" id="A0A4P9W3S1"/>
<evidence type="ECO:0000256" key="6">
    <source>
        <dbReference type="ARBA" id="ARBA00022840"/>
    </source>
</evidence>
<dbReference type="CDD" id="cd14003">
    <property type="entry name" value="STKc_AMPK-like"/>
    <property type="match status" value="1"/>
</dbReference>
<dbReference type="GO" id="GO:0005737">
    <property type="term" value="C:cytoplasm"/>
    <property type="evidence" value="ECO:0007669"/>
    <property type="project" value="TreeGrafter"/>
</dbReference>
<dbReference type="InterPro" id="IPR017348">
    <property type="entry name" value="PIM1/2/3"/>
</dbReference>
<evidence type="ECO:0000256" key="9">
    <source>
        <dbReference type="PIRSR" id="PIRSR037993-2"/>
    </source>
</evidence>
<name>A0A4P9W3S1_9FUNG</name>
<keyword evidence="4" id="KW-0547">Nucleotide-binding</keyword>
<dbReference type="SUPFAM" id="SSF56112">
    <property type="entry name" value="Protein kinase-like (PK-like)"/>
    <property type="match status" value="1"/>
</dbReference>
<dbReference type="InterPro" id="IPR011009">
    <property type="entry name" value="Kinase-like_dom_sf"/>
</dbReference>
<dbReference type="Proteomes" id="UP000269721">
    <property type="component" value="Unassembled WGS sequence"/>
</dbReference>
<feature type="non-terminal residue" evidence="12">
    <location>
        <position position="1"/>
    </location>
</feature>